<organism evidence="14 15">
    <name type="scientific">Nothoprocta pentlandii</name>
    <dbReference type="NCBI Taxonomy" id="2585814"/>
    <lineage>
        <taxon>Eukaryota</taxon>
        <taxon>Metazoa</taxon>
        <taxon>Chordata</taxon>
        <taxon>Craniata</taxon>
        <taxon>Vertebrata</taxon>
        <taxon>Euteleostomi</taxon>
        <taxon>Archelosauria</taxon>
        <taxon>Archosauria</taxon>
        <taxon>Dinosauria</taxon>
        <taxon>Saurischia</taxon>
        <taxon>Theropoda</taxon>
        <taxon>Coelurosauria</taxon>
        <taxon>Aves</taxon>
        <taxon>Palaeognathae</taxon>
        <taxon>Tinamiformes</taxon>
        <taxon>Tinamidae</taxon>
        <taxon>Nothoprocta</taxon>
    </lineage>
</organism>
<evidence type="ECO:0000256" key="5">
    <source>
        <dbReference type="ARBA" id="ARBA00022763"/>
    </source>
</evidence>
<dbReference type="FunFam" id="3.10.300.10:FF:000001">
    <property type="entry name" value="Putative 3-methyladenine DNA glycosylase"/>
    <property type="match status" value="1"/>
</dbReference>
<dbReference type="NCBIfam" id="TIGR00567">
    <property type="entry name" value="3mg"/>
    <property type="match status" value="1"/>
</dbReference>
<accession>A0A7K6ZL55</accession>
<dbReference type="Pfam" id="PF02245">
    <property type="entry name" value="Pur_DNA_glyco"/>
    <property type="match status" value="1"/>
</dbReference>
<dbReference type="EMBL" id="VZSG01000098">
    <property type="protein sequence ID" value="NWX84266.1"/>
    <property type="molecule type" value="Genomic_DNA"/>
</dbReference>
<dbReference type="PANTHER" id="PTHR10429">
    <property type="entry name" value="DNA-3-METHYLADENINE GLYCOSYLASE"/>
    <property type="match status" value="1"/>
</dbReference>
<dbReference type="Gene3D" id="3.10.300.10">
    <property type="entry name" value="Methylpurine-DNA glycosylase (MPG)"/>
    <property type="match status" value="1"/>
</dbReference>
<keyword evidence="6" id="KW-0378">Hydrolase</keyword>
<dbReference type="CDD" id="cd00540">
    <property type="entry name" value="AAG"/>
    <property type="match status" value="1"/>
</dbReference>
<name>A0A7K6ZL55_9AVES</name>
<evidence type="ECO:0000256" key="1">
    <source>
        <dbReference type="ARBA" id="ARBA00000086"/>
    </source>
</evidence>
<dbReference type="EC" id="3.2.2.21" evidence="4"/>
<evidence type="ECO:0000256" key="9">
    <source>
        <dbReference type="ARBA" id="ARBA00066187"/>
    </source>
</evidence>
<comment type="catalytic activity">
    <reaction evidence="1">
        <text>Hydrolysis of alkylated DNA, releasing 3-methyladenine, 3-methylguanine, 7-methylguanine and 7-methyladenine.</text>
        <dbReference type="EC" id="3.2.2.21"/>
    </reaction>
</comment>
<sequence>MPRKRKLLAQLSALQSKSSIAPFDGLENLNVTPDRDSSPKSSKYFVVEKKNSSQLESDFFNQPCISLAKSLLGQILVRKLPDGRELRGRIVETEAYLGGEDEASHSKGGKQTQRNTAMFMKPGTLYVYQIYGIYFCVNISSQGEGAAVLLRSLEPLENLDAMRALRSAARKAPTTALKDWQLCNGPSKLCQAFAIDKDFDQRDLARDAAIWVVPGTEPQGEQDVVATARIGIGNRGEWAQKPLRFYLRGNKYVSVVDKKVEREMAALSSSSLS</sequence>
<protein>
    <recommendedName>
        <fullName evidence="10">DNA-3-methyladenine glycosylase</fullName>
        <ecNumber evidence="4">3.2.2.21</ecNumber>
    </recommendedName>
    <alternativeName>
        <fullName evidence="11">3-alkyladenine DNA glycosylase</fullName>
    </alternativeName>
    <alternativeName>
        <fullName evidence="8">3-methyladenine DNA glycosidase</fullName>
    </alternativeName>
    <alternativeName>
        <fullName evidence="13">ADPG</fullName>
    </alternativeName>
    <alternativeName>
        <fullName evidence="12">N-methylpurine-DNA glycosylase</fullName>
    </alternativeName>
</protein>
<comment type="subunit">
    <text evidence="9">Binds MBD1. Binds SSBP1.</text>
</comment>
<evidence type="ECO:0000256" key="8">
    <source>
        <dbReference type="ARBA" id="ARBA00033426"/>
    </source>
</evidence>
<comment type="similarity">
    <text evidence="3">Belongs to the DNA glycosylase MPG family.</text>
</comment>
<evidence type="ECO:0000256" key="6">
    <source>
        <dbReference type="ARBA" id="ARBA00022801"/>
    </source>
</evidence>
<dbReference type="GO" id="GO:0006284">
    <property type="term" value="P:base-excision repair"/>
    <property type="evidence" value="ECO:0007669"/>
    <property type="project" value="InterPro"/>
</dbReference>
<keyword evidence="5" id="KW-0227">DNA damage</keyword>
<keyword evidence="7" id="KW-0234">DNA repair</keyword>
<evidence type="ECO:0000256" key="12">
    <source>
        <dbReference type="ARBA" id="ARBA00078171"/>
    </source>
</evidence>
<keyword evidence="15" id="KW-1185">Reference proteome</keyword>
<evidence type="ECO:0000256" key="10">
    <source>
        <dbReference type="ARBA" id="ARBA00068926"/>
    </source>
</evidence>
<dbReference type="InterPro" id="IPR036995">
    <property type="entry name" value="MPG_sf"/>
</dbReference>
<evidence type="ECO:0000313" key="14">
    <source>
        <dbReference type="EMBL" id="NWX84266.1"/>
    </source>
</evidence>
<proteinExistence type="inferred from homology"/>
<dbReference type="InterPro" id="IPR011034">
    <property type="entry name" value="Formyl_transferase-like_C_sf"/>
</dbReference>
<dbReference type="SUPFAM" id="SSF50486">
    <property type="entry name" value="FMT C-terminal domain-like"/>
    <property type="match status" value="1"/>
</dbReference>
<evidence type="ECO:0000313" key="15">
    <source>
        <dbReference type="Proteomes" id="UP000538817"/>
    </source>
</evidence>
<evidence type="ECO:0000256" key="4">
    <source>
        <dbReference type="ARBA" id="ARBA00012000"/>
    </source>
</evidence>
<reference evidence="14 15" key="1">
    <citation type="submission" date="2019-09" db="EMBL/GenBank/DDBJ databases">
        <title>Bird 10,000 Genomes (B10K) Project - Family phase.</title>
        <authorList>
            <person name="Zhang G."/>
        </authorList>
    </citation>
    <scope>NUCLEOTIDE SEQUENCE [LARGE SCALE GENOMIC DNA]</scope>
    <source>
        <strain evidence="14">B10K-MSB-04</strain>
    </source>
</reference>
<evidence type="ECO:0000256" key="3">
    <source>
        <dbReference type="ARBA" id="ARBA00009232"/>
    </source>
</evidence>
<dbReference type="Proteomes" id="UP000538817">
    <property type="component" value="Unassembled WGS sequence"/>
</dbReference>
<dbReference type="PANTHER" id="PTHR10429:SF0">
    <property type="entry name" value="DNA-3-METHYLADENINE GLYCOSYLASE"/>
    <property type="match status" value="1"/>
</dbReference>
<comment type="function">
    <text evidence="2">Hydrolysis of the deoxyribose N-glycosidic bond to excise 3-methyladenine, and 7-methylguanine from the damaged DNA polymer formed by alkylation lesions.</text>
</comment>
<dbReference type="AlphaFoldDB" id="A0A7K6ZL55"/>
<evidence type="ECO:0000256" key="11">
    <source>
        <dbReference type="ARBA" id="ARBA00076879"/>
    </source>
</evidence>
<gene>
    <name evidence="14" type="primary">Mpg</name>
    <name evidence="14" type="ORF">NOTPEN_R11263</name>
</gene>
<comment type="caution">
    <text evidence="14">The sequence shown here is derived from an EMBL/GenBank/DDBJ whole genome shotgun (WGS) entry which is preliminary data.</text>
</comment>
<evidence type="ECO:0000256" key="7">
    <source>
        <dbReference type="ARBA" id="ARBA00023204"/>
    </source>
</evidence>
<dbReference type="GO" id="GO:0003677">
    <property type="term" value="F:DNA binding"/>
    <property type="evidence" value="ECO:0007669"/>
    <property type="project" value="InterPro"/>
</dbReference>
<feature type="non-terminal residue" evidence="14">
    <location>
        <position position="273"/>
    </location>
</feature>
<dbReference type="HAMAP" id="MF_00527">
    <property type="entry name" value="3MGH"/>
    <property type="match status" value="1"/>
</dbReference>
<evidence type="ECO:0000256" key="2">
    <source>
        <dbReference type="ARBA" id="ARBA00002421"/>
    </source>
</evidence>
<dbReference type="GO" id="GO:0003905">
    <property type="term" value="F:alkylbase DNA N-glycosylase activity"/>
    <property type="evidence" value="ECO:0007669"/>
    <property type="project" value="UniProtKB-EC"/>
</dbReference>
<feature type="non-terminal residue" evidence="14">
    <location>
        <position position="1"/>
    </location>
</feature>
<dbReference type="InterPro" id="IPR003180">
    <property type="entry name" value="MPG"/>
</dbReference>
<evidence type="ECO:0000256" key="13">
    <source>
        <dbReference type="ARBA" id="ARBA00082988"/>
    </source>
</evidence>